<feature type="domain" description="BIG2" evidence="3">
    <location>
        <begin position="1213"/>
        <end position="1290"/>
    </location>
</feature>
<evidence type="ECO:0000313" key="5">
    <source>
        <dbReference type="Proteomes" id="UP000306509"/>
    </source>
</evidence>
<feature type="domain" description="BIG2" evidence="3">
    <location>
        <begin position="1133"/>
        <end position="1210"/>
    </location>
</feature>
<dbReference type="Pfam" id="PF18998">
    <property type="entry name" value="Flg_new_2"/>
    <property type="match status" value="1"/>
</dbReference>
<dbReference type="InterPro" id="IPR042229">
    <property type="entry name" value="Listeria/Bacterioides_rpt_sf"/>
</dbReference>
<dbReference type="InterPro" id="IPR013378">
    <property type="entry name" value="InlB-like_B-rpt"/>
</dbReference>
<dbReference type="SMART" id="SM00635">
    <property type="entry name" value="BID_2"/>
    <property type="match status" value="3"/>
</dbReference>
<evidence type="ECO:0000259" key="3">
    <source>
        <dbReference type="SMART" id="SM00635"/>
    </source>
</evidence>
<sequence length="1390" mass="152922" precursor="true">MIKKAKRYLAGLMSMCMCLTMVPINVQAQVKESENIQSESYYDRMSEKTNADTRLVTINGYCGESGVEPDEDFYSFAFALSDSNHNVIYDPAKYCKVGETYYLQLEYRNYPQNVFNRAEVTGLELSEADKNNMIEAITNSTFSFIMPDNDVTFDLYLMRQYSVRNVYMEPKNGGTVVITGEEYVNEDETKWYNPYNTDVTIKALPNLGYRFKTWDISTSGSMGPDLPVDPELSQNLTSSEKLFKMPNRDVHLNAYFEKDPDAVFDAVFTGGEGAVGTAPEKITSKEAVEITLPENTFTLNGYRFLGWYDGQDVYKPGSVYNMPFGGITFTAEWAQSGTSNIKFESGGADSGTPIVLKNQKPGDQVKIPENPFTKAGFDFDGWNDGTQTYQPGDDYTIPDHDVTFTAQWSAFYTFEAGTDVWNVSAKWCYGPEDAGIIPEEAGAKNGKMPKGNVERIYFGMSGEINQNADNYYKFEGFTINGKTYTEATTISNTDYFSGNVIISLPDKEDADGCKNGKVEFKNGEFKDNVEIRQHYTETTEKRYLADISSLAINGRTGNITNDKIVVSVPENTDLTKLKPVIKLSDGATVSPKSEEEVDLTKPVVYTVISKDGRITKKYTVSVEFIRNHLEENLPGWITQTFEARRDRDGDGTLVLGSEPFLKSASSTWSDWAAFTMGRFGTVNSDGSVNLNYKDGENNEGYSAYMEAMKANIEKRYAENDGKLDDNKVTEWHRAALAIAAIGGDVTDFGTYNGNGINLINDGAFNAVVDPSRQGINGPIFALIAMNIQDFTRPAEMKYSDEYLIKYILERQLKDGENGSYSGWALWGAVSDPDISAMAVQALSAYYWDDTEYTYTNLASGETVTKTVRTAIDEALNRLGTLQTDLGDYLSWGTRNMESTSQVLLAIISVGVDPLTDQRFIKNGNTLIDGVLRYKLESGGFCHTFDYDPDNAAASNGVYNSMATDQGGYGLVAAWRYLNGMRYIYDYRAEFSAQDTSVINTLKATIDNALAKKGTEGYYEALNSAMETYNSTFKELNDNSLRRYVPNYWQLSDALDAENVTVDELKAAAAPVEKLIEAIGPVTKDSKAAIEKARAAYEALADAAKKYVSNYSVLTAAEKTLADLSKPVPPEVVKVTGVILQTASISMYPTQVQLLKTTVTPANAANKSVTYKSNNTKAVTVDANGKITAKSAGTAVITVSAQDGSGKSAACKVTVKKANVKLNATKLPLQLKKRVTLKVSGLAAGDKVVSWKSSNKKYAVVSDKGKVTAKKPGNTKITVTTKYGAKATCKVTVQKSKVKVSSISVNMKKLELKKGKKAKLAVTLKPITAKDKVTFKSSDPSVATVGSKGVVRAKKKGECKIIIRTSNGKKKTVRVKVINSNKKKILTRNSN</sequence>
<dbReference type="Gene3D" id="2.60.40.1080">
    <property type="match status" value="3"/>
</dbReference>
<dbReference type="NCBIfam" id="TIGR02543">
    <property type="entry name" value="List_Bact_rpt"/>
    <property type="match status" value="1"/>
</dbReference>
<dbReference type="Gene3D" id="1.50.10.20">
    <property type="match status" value="1"/>
</dbReference>
<gene>
    <name evidence="4" type="ORF">DSM106044_01218</name>
</gene>
<dbReference type="Pfam" id="PF02368">
    <property type="entry name" value="Big_2"/>
    <property type="match status" value="3"/>
</dbReference>
<accession>A0A4U8QA14</accession>
<evidence type="ECO:0000256" key="1">
    <source>
        <dbReference type="ARBA" id="ARBA00004196"/>
    </source>
</evidence>
<comment type="caution">
    <text evidence="4">The sequence shown here is derived from an EMBL/GenBank/DDBJ whole genome shotgun (WGS) entry which is preliminary data.</text>
</comment>
<reference evidence="4 5" key="1">
    <citation type="journal article" date="2019" name="Anaerobe">
        <title>Detection of Robinsoniella peoriensis in multiple bone samples of a trauma patient.</title>
        <authorList>
            <person name="Schrottner P."/>
            <person name="Hartwich K."/>
            <person name="Bunk B."/>
            <person name="Schober I."/>
            <person name="Helbig S."/>
            <person name="Rudolph W.W."/>
            <person name="Gunzer F."/>
        </authorList>
    </citation>
    <scope>NUCLEOTIDE SEQUENCE [LARGE SCALE GENOMIC DNA]</scope>
    <source>
        <strain evidence="4 5">DSM 106044</strain>
    </source>
</reference>
<dbReference type="Pfam" id="PF09479">
    <property type="entry name" value="Flg_new"/>
    <property type="match status" value="2"/>
</dbReference>
<dbReference type="InterPro" id="IPR003343">
    <property type="entry name" value="Big_2"/>
</dbReference>
<comment type="subcellular location">
    <subcellularLocation>
        <location evidence="1">Cell envelope</location>
    </subcellularLocation>
</comment>
<dbReference type="Gene3D" id="2.60.40.2340">
    <property type="match status" value="1"/>
</dbReference>
<protein>
    <submittedName>
        <fullName evidence="4">Bacterial Ig-like domain (Group 2)</fullName>
    </submittedName>
</protein>
<dbReference type="EMBL" id="QGQD01000025">
    <property type="protein sequence ID" value="TLD01850.1"/>
    <property type="molecule type" value="Genomic_DNA"/>
</dbReference>
<organism evidence="4 5">
    <name type="scientific">Robinsoniella peoriensis</name>
    <dbReference type="NCBI Taxonomy" id="180332"/>
    <lineage>
        <taxon>Bacteria</taxon>
        <taxon>Bacillati</taxon>
        <taxon>Bacillota</taxon>
        <taxon>Clostridia</taxon>
        <taxon>Lachnospirales</taxon>
        <taxon>Lachnospiraceae</taxon>
        <taxon>Robinsoniella</taxon>
    </lineage>
</organism>
<name>A0A4U8QA14_9FIRM</name>
<feature type="chain" id="PRO_5020539672" evidence="2">
    <location>
        <begin position="29"/>
        <end position="1390"/>
    </location>
</feature>
<feature type="signal peptide" evidence="2">
    <location>
        <begin position="1"/>
        <end position="28"/>
    </location>
</feature>
<keyword evidence="5" id="KW-1185">Reference proteome</keyword>
<dbReference type="STRING" id="180332.GCA_000797495_04341"/>
<dbReference type="InterPro" id="IPR044060">
    <property type="entry name" value="Bacterial_rp_domain"/>
</dbReference>
<dbReference type="Gene3D" id="2.60.40.4270">
    <property type="entry name" value="Listeria-Bacteroides repeat domain"/>
    <property type="match status" value="1"/>
</dbReference>
<evidence type="ECO:0000256" key="2">
    <source>
        <dbReference type="SAM" id="SignalP"/>
    </source>
</evidence>
<proteinExistence type="predicted"/>
<dbReference type="SUPFAM" id="SSF49373">
    <property type="entry name" value="Invasin/intimin cell-adhesion fragments"/>
    <property type="match status" value="3"/>
</dbReference>
<dbReference type="InterPro" id="IPR008930">
    <property type="entry name" value="Terpenoid_cyclase/PrenylTrfase"/>
</dbReference>
<dbReference type="GO" id="GO:0030313">
    <property type="term" value="C:cell envelope"/>
    <property type="evidence" value="ECO:0007669"/>
    <property type="project" value="UniProtKB-SubCell"/>
</dbReference>
<dbReference type="Proteomes" id="UP000306509">
    <property type="component" value="Unassembled WGS sequence"/>
</dbReference>
<evidence type="ECO:0000313" key="4">
    <source>
        <dbReference type="EMBL" id="TLD01850.1"/>
    </source>
</evidence>
<feature type="domain" description="BIG2" evidence="3">
    <location>
        <begin position="1298"/>
        <end position="1375"/>
    </location>
</feature>
<dbReference type="SUPFAM" id="SSF48239">
    <property type="entry name" value="Terpenoid cyclases/Protein prenyltransferases"/>
    <property type="match status" value="1"/>
</dbReference>
<dbReference type="RefSeq" id="WP_138002028.1">
    <property type="nucleotide sequence ID" value="NZ_QGQD01000025.1"/>
</dbReference>
<dbReference type="InterPro" id="IPR008964">
    <property type="entry name" value="Invasin/intimin_cell_adhesion"/>
</dbReference>
<keyword evidence="2" id="KW-0732">Signal</keyword>